<keyword evidence="4" id="KW-0676">Redox-active center</keyword>
<dbReference type="InterPro" id="IPR036249">
    <property type="entry name" value="Thioredoxin-like_sf"/>
</dbReference>
<organism evidence="5 6">
    <name type="scientific">Carnegiea gigantea</name>
    <dbReference type="NCBI Taxonomy" id="171969"/>
    <lineage>
        <taxon>Eukaryota</taxon>
        <taxon>Viridiplantae</taxon>
        <taxon>Streptophyta</taxon>
        <taxon>Embryophyta</taxon>
        <taxon>Tracheophyta</taxon>
        <taxon>Spermatophyta</taxon>
        <taxon>Magnoliopsida</taxon>
        <taxon>eudicotyledons</taxon>
        <taxon>Gunneridae</taxon>
        <taxon>Pentapetalae</taxon>
        <taxon>Caryophyllales</taxon>
        <taxon>Cactineae</taxon>
        <taxon>Cactaceae</taxon>
        <taxon>Cactoideae</taxon>
        <taxon>Echinocereeae</taxon>
        <taxon>Carnegiea</taxon>
    </lineage>
</organism>
<evidence type="ECO:0000256" key="3">
    <source>
        <dbReference type="ARBA" id="ARBA00022490"/>
    </source>
</evidence>
<evidence type="ECO:0008006" key="7">
    <source>
        <dbReference type="Google" id="ProtNLM"/>
    </source>
</evidence>
<evidence type="ECO:0000256" key="1">
    <source>
        <dbReference type="ARBA" id="ARBA00004496"/>
    </source>
</evidence>
<accession>A0A9Q1K0B3</accession>
<evidence type="ECO:0000256" key="2">
    <source>
        <dbReference type="ARBA" id="ARBA00007568"/>
    </source>
</evidence>
<dbReference type="SUPFAM" id="SSF52833">
    <property type="entry name" value="Thioredoxin-like"/>
    <property type="match status" value="1"/>
</dbReference>
<evidence type="ECO:0000313" key="6">
    <source>
        <dbReference type="Proteomes" id="UP001153076"/>
    </source>
</evidence>
<comment type="caution">
    <text evidence="5">The sequence shown here is derived from an EMBL/GenBank/DDBJ whole genome shotgun (WGS) entry which is preliminary data.</text>
</comment>
<keyword evidence="3" id="KW-0963">Cytoplasm</keyword>
<comment type="subcellular location">
    <subcellularLocation>
        <location evidence="1">Cytoplasm</location>
    </subcellularLocation>
</comment>
<name>A0A9Q1K0B3_9CARY</name>
<dbReference type="PROSITE" id="PS51354">
    <property type="entry name" value="GLUTAREDOXIN_2"/>
    <property type="match status" value="1"/>
</dbReference>
<evidence type="ECO:0000313" key="5">
    <source>
        <dbReference type="EMBL" id="KAJ8434408.1"/>
    </source>
</evidence>
<dbReference type="OrthoDB" id="1607877at2759"/>
<reference evidence="5" key="1">
    <citation type="submission" date="2022-04" db="EMBL/GenBank/DDBJ databases">
        <title>Carnegiea gigantea Genome sequencing and assembly v2.</title>
        <authorList>
            <person name="Copetti D."/>
            <person name="Sanderson M.J."/>
            <person name="Burquez A."/>
            <person name="Wojciechowski M.F."/>
        </authorList>
    </citation>
    <scope>NUCLEOTIDE SEQUENCE</scope>
    <source>
        <strain evidence="5">SGP5-SGP5p</strain>
        <tissue evidence="5">Aerial part</tissue>
    </source>
</reference>
<dbReference type="Gene3D" id="3.40.30.10">
    <property type="entry name" value="Glutaredoxin"/>
    <property type="match status" value="1"/>
</dbReference>
<gene>
    <name evidence="5" type="ORF">Cgig2_002610</name>
</gene>
<dbReference type="AlphaFoldDB" id="A0A9Q1K0B3"/>
<dbReference type="GO" id="GO:0005737">
    <property type="term" value="C:cytoplasm"/>
    <property type="evidence" value="ECO:0007669"/>
    <property type="project" value="UniProtKB-SubCell"/>
</dbReference>
<proteinExistence type="inferred from homology"/>
<dbReference type="EMBL" id="JAKOGI010000479">
    <property type="protein sequence ID" value="KAJ8434408.1"/>
    <property type="molecule type" value="Genomic_DNA"/>
</dbReference>
<keyword evidence="6" id="KW-1185">Reference proteome</keyword>
<dbReference type="InterPro" id="IPR011905">
    <property type="entry name" value="GlrX-like_pln_2"/>
</dbReference>
<sequence length="152" mass="16663">MGLGTEFERHGMEKHRNPNVLGQIEALPVLFHPSSLVRALLVGSNGVIRPLVKEKPVVIFSRSSSDPVSHTMTQLFTRYGANPTVHELNEMANRREIEGALQNMMGPNLGLPVVFIGGNFVGGANDVIGHQVRGELVKMLMSAGAIWVWNRN</sequence>
<protein>
    <recommendedName>
        <fullName evidence="7">Glutaredoxin domain-containing protein</fullName>
    </recommendedName>
</protein>
<comment type="similarity">
    <text evidence="2">Belongs to the glutaredoxin family. CC-type subfamily.</text>
</comment>
<dbReference type="PANTHER" id="PTHR10168">
    <property type="entry name" value="GLUTAREDOXIN"/>
    <property type="match status" value="1"/>
</dbReference>
<evidence type="ECO:0000256" key="4">
    <source>
        <dbReference type="ARBA" id="ARBA00023284"/>
    </source>
</evidence>
<dbReference type="Proteomes" id="UP001153076">
    <property type="component" value="Unassembled WGS sequence"/>
</dbReference>